<organism evidence="2 3">
    <name type="scientific">Saprospira grandis (strain Lewin)</name>
    <dbReference type="NCBI Taxonomy" id="984262"/>
    <lineage>
        <taxon>Bacteria</taxon>
        <taxon>Pseudomonadati</taxon>
        <taxon>Bacteroidota</taxon>
        <taxon>Saprospiria</taxon>
        <taxon>Saprospirales</taxon>
        <taxon>Saprospiraceae</taxon>
        <taxon>Saprospira</taxon>
    </lineage>
</organism>
<evidence type="ECO:0000313" key="2">
    <source>
        <dbReference type="EMBL" id="AFC24216.1"/>
    </source>
</evidence>
<dbReference type="SUPFAM" id="SSF48452">
    <property type="entry name" value="TPR-like"/>
    <property type="match status" value="1"/>
</dbReference>
<sequence>MINRFWKYGPMGLLFLLLMACSAERSAQQKIKELEERVAASLEEQQQNVLVKDSLLGQLLFAYADYSQQFKDDPQTPIYLYKMGSYYYRMQNWKEASKHLEMVIDQFEDSKAYPEALLLAASIYDSPHDRNNERAGQLYEKYLKAFPNGEGRATAEFFFKPAEEKMEARIGEMQKQLRSGPKGQLDRAMAHKLVRQYLHYTRNYPSSEFSPAYCFEGGKLASSIGESYDAVQLWKRIYEQYHDFHLYPQTLLQLALEYEQKMPIFMQQYQRKKEFRSKMHADFELEKLTEINWTEEARKMYEEFLEKYPEHELRPQVEASLKLLGKDPNEVVQNFRMQVDSLRRLQQ</sequence>
<keyword evidence="1" id="KW-0732">Signal</keyword>
<gene>
    <name evidence="2" type="ordered locus">SGRA_1481</name>
</gene>
<accession>H6L7Z5</accession>
<keyword evidence="3" id="KW-1185">Reference proteome</keyword>
<dbReference type="InterPro" id="IPR011990">
    <property type="entry name" value="TPR-like_helical_dom_sf"/>
</dbReference>
<reference evidence="2 3" key="1">
    <citation type="journal article" date="2012" name="Stand. Genomic Sci.">
        <title>Complete genome sequencing and analysis of Saprospira grandis str. Lewin, a predatory marine bacterium.</title>
        <authorList>
            <person name="Saw J.H."/>
            <person name="Yuryev A."/>
            <person name="Kanbe M."/>
            <person name="Hou S."/>
            <person name="Young A.G."/>
            <person name="Aizawa S."/>
            <person name="Alam M."/>
        </authorList>
    </citation>
    <scope>NUCLEOTIDE SEQUENCE [LARGE SCALE GENOMIC DNA]</scope>
    <source>
        <strain evidence="2 3">Lewin</strain>
    </source>
</reference>
<dbReference type="Pfam" id="PF13174">
    <property type="entry name" value="TPR_6"/>
    <property type="match status" value="2"/>
</dbReference>
<feature type="signal peptide" evidence="1">
    <location>
        <begin position="1"/>
        <end position="27"/>
    </location>
</feature>
<feature type="chain" id="PRO_5003604049" evidence="1">
    <location>
        <begin position="28"/>
        <end position="347"/>
    </location>
</feature>
<proteinExistence type="predicted"/>
<evidence type="ECO:0000313" key="3">
    <source>
        <dbReference type="Proteomes" id="UP000007519"/>
    </source>
</evidence>
<dbReference type="OrthoDB" id="1489444at2"/>
<dbReference type="HOGENOM" id="CLU_798984_0_0_10"/>
<dbReference type="InterPro" id="IPR019734">
    <property type="entry name" value="TPR_rpt"/>
</dbReference>
<dbReference type="AlphaFoldDB" id="H6L7Z5"/>
<dbReference type="STRING" id="984262.SGRA_1481"/>
<dbReference type="Gene3D" id="1.25.40.10">
    <property type="entry name" value="Tetratricopeptide repeat domain"/>
    <property type="match status" value="2"/>
</dbReference>
<dbReference type="KEGG" id="sgn:SGRA_1481"/>
<dbReference type="eggNOG" id="COG1729">
    <property type="taxonomic scope" value="Bacteria"/>
</dbReference>
<name>H6L7Z5_SAPGL</name>
<evidence type="ECO:0000256" key="1">
    <source>
        <dbReference type="SAM" id="SignalP"/>
    </source>
</evidence>
<dbReference type="EMBL" id="CP002831">
    <property type="protein sequence ID" value="AFC24216.1"/>
    <property type="molecule type" value="Genomic_DNA"/>
</dbReference>
<dbReference type="Proteomes" id="UP000007519">
    <property type="component" value="Chromosome"/>
</dbReference>
<protein>
    <submittedName>
        <fullName evidence="2">Tetratricopeptide TPR_2</fullName>
    </submittedName>
</protein>
<dbReference type="PROSITE" id="PS51257">
    <property type="entry name" value="PROKAR_LIPOPROTEIN"/>
    <property type="match status" value="1"/>
</dbReference>
<dbReference type="RefSeq" id="WP_015691852.1">
    <property type="nucleotide sequence ID" value="NC_016940.1"/>
</dbReference>